<dbReference type="EMBL" id="JAVFHQ010000009">
    <property type="protein sequence ID" value="KAK4548028.1"/>
    <property type="molecule type" value="Genomic_DNA"/>
</dbReference>
<feature type="domain" description="DUF7730" evidence="3">
    <location>
        <begin position="90"/>
        <end position="178"/>
    </location>
</feature>
<keyword evidence="2" id="KW-1133">Transmembrane helix</keyword>
<name>A0AAV9JSK9_9PEZI</name>
<evidence type="ECO:0000256" key="2">
    <source>
        <dbReference type="SAM" id="Phobius"/>
    </source>
</evidence>
<protein>
    <recommendedName>
        <fullName evidence="3">DUF7730 domain-containing protein</fullName>
    </recommendedName>
</protein>
<dbReference type="PANTHER" id="PTHR42085:SF2">
    <property type="entry name" value="F-BOX DOMAIN-CONTAINING PROTEIN"/>
    <property type="match status" value="1"/>
</dbReference>
<feature type="region of interest" description="Disordered" evidence="1">
    <location>
        <begin position="1"/>
        <end position="37"/>
    </location>
</feature>
<sequence>MAQQTSDGEGFGVYGHVEPGSAHQVRHTERDSTSMALKTTNSDAVSDIATCGGSVRFVDTRPAASARLQRRMRKLFTHAALPSPPVAIQEQSKSPFFRLPLELRQQIWEMVVTRPEDAKPAHFHVYDEVYDSCTYDPLSAAVESHARKVAEKTALLRTCQAIYAESVQYLYDSADFELVLLPGRARPERIYRDDGPSRKGLDHNLAKRNGPVGKLGDCGALLRRIRRATIIVQPGHSPDVKAYRRRIEDFLAVIANGEKLRYLCVKLNVHAAMDLHRQRGFEVMIDALKPLGQRTPQGPSGQCLEREVVLAPGVHSSALPTRGYDETFERGIDSLQLALGVPDEKVRYWCSTGRHYSRESERREQCILRGASGRLHWPPLRARPKWEKRRQAVEDWVGMAVCLTVALPVVAPMAVVKYVQRKRDKGERWLGEVELYRFGRR</sequence>
<proteinExistence type="predicted"/>
<reference evidence="4 5" key="1">
    <citation type="submission" date="2021-11" db="EMBL/GenBank/DDBJ databases">
        <title>Black yeast isolated from Biological Soil Crust.</title>
        <authorList>
            <person name="Kurbessoian T."/>
        </authorList>
    </citation>
    <scope>NUCLEOTIDE SEQUENCE [LARGE SCALE GENOMIC DNA]</scope>
    <source>
        <strain evidence="4 5">CCFEE 5522</strain>
    </source>
</reference>
<evidence type="ECO:0000256" key="1">
    <source>
        <dbReference type="SAM" id="MobiDB-lite"/>
    </source>
</evidence>
<dbReference type="InterPro" id="IPR056632">
    <property type="entry name" value="DUF7730"/>
</dbReference>
<dbReference type="Proteomes" id="UP001324427">
    <property type="component" value="Unassembled WGS sequence"/>
</dbReference>
<evidence type="ECO:0000313" key="5">
    <source>
        <dbReference type="Proteomes" id="UP001324427"/>
    </source>
</evidence>
<comment type="caution">
    <text evidence="4">The sequence shown here is derived from an EMBL/GenBank/DDBJ whole genome shotgun (WGS) entry which is preliminary data.</text>
</comment>
<accession>A0AAV9JSK9</accession>
<dbReference type="InterPro" id="IPR038883">
    <property type="entry name" value="AN11006-like"/>
</dbReference>
<dbReference type="AlphaFoldDB" id="A0AAV9JSK9"/>
<organism evidence="4 5">
    <name type="scientific">Oleoguttula mirabilis</name>
    <dbReference type="NCBI Taxonomy" id="1507867"/>
    <lineage>
        <taxon>Eukaryota</taxon>
        <taxon>Fungi</taxon>
        <taxon>Dikarya</taxon>
        <taxon>Ascomycota</taxon>
        <taxon>Pezizomycotina</taxon>
        <taxon>Dothideomycetes</taxon>
        <taxon>Dothideomycetidae</taxon>
        <taxon>Mycosphaerellales</taxon>
        <taxon>Teratosphaeriaceae</taxon>
        <taxon>Oleoguttula</taxon>
    </lineage>
</organism>
<keyword evidence="2" id="KW-0812">Transmembrane</keyword>
<keyword evidence="2" id="KW-0472">Membrane</keyword>
<evidence type="ECO:0000313" key="4">
    <source>
        <dbReference type="EMBL" id="KAK4548028.1"/>
    </source>
</evidence>
<keyword evidence="5" id="KW-1185">Reference proteome</keyword>
<dbReference type="PANTHER" id="PTHR42085">
    <property type="entry name" value="F-BOX DOMAIN-CONTAINING PROTEIN"/>
    <property type="match status" value="1"/>
</dbReference>
<feature type="transmembrane region" description="Helical" evidence="2">
    <location>
        <begin position="396"/>
        <end position="419"/>
    </location>
</feature>
<evidence type="ECO:0000259" key="3">
    <source>
        <dbReference type="Pfam" id="PF24864"/>
    </source>
</evidence>
<gene>
    <name evidence="4" type="ORF">LTR36_010748</name>
</gene>
<dbReference type="Pfam" id="PF24864">
    <property type="entry name" value="DUF7730"/>
    <property type="match status" value="1"/>
</dbReference>